<proteinExistence type="predicted"/>
<evidence type="ECO:0000313" key="2">
    <source>
        <dbReference type="Proteomes" id="UP001177744"/>
    </source>
</evidence>
<reference evidence="1" key="1">
    <citation type="submission" date="2023-06" db="EMBL/GenBank/DDBJ databases">
        <title>Reference genome for the Northern bat (Eptesicus nilssonii), a most northern bat species.</title>
        <authorList>
            <person name="Laine V.N."/>
            <person name="Pulliainen A.T."/>
            <person name="Lilley T.M."/>
        </authorList>
    </citation>
    <scope>NUCLEOTIDE SEQUENCE</scope>
    <source>
        <strain evidence="1">BLF_Eptnil</strain>
        <tissue evidence="1">Kidney</tissue>
    </source>
</reference>
<dbReference type="AlphaFoldDB" id="A0AA40LFC3"/>
<comment type="caution">
    <text evidence="1">The sequence shown here is derived from an EMBL/GenBank/DDBJ whole genome shotgun (WGS) entry which is preliminary data.</text>
</comment>
<dbReference type="EMBL" id="JAULJE010000021">
    <property type="protein sequence ID" value="KAK1329744.1"/>
    <property type="molecule type" value="Genomic_DNA"/>
</dbReference>
<protein>
    <submittedName>
        <fullName evidence="1">Uncharacterized protein</fullName>
    </submittedName>
</protein>
<gene>
    <name evidence="1" type="ORF">QTO34_009927</name>
</gene>
<dbReference type="Proteomes" id="UP001177744">
    <property type="component" value="Unassembled WGS sequence"/>
</dbReference>
<accession>A0AA40LFC3</accession>
<name>A0AA40LFC3_CNENI</name>
<organism evidence="1 2">
    <name type="scientific">Cnephaeus nilssonii</name>
    <name type="common">Northern bat</name>
    <name type="synonym">Eptesicus nilssonii</name>
    <dbReference type="NCBI Taxonomy" id="3371016"/>
    <lineage>
        <taxon>Eukaryota</taxon>
        <taxon>Metazoa</taxon>
        <taxon>Chordata</taxon>
        <taxon>Craniata</taxon>
        <taxon>Vertebrata</taxon>
        <taxon>Euteleostomi</taxon>
        <taxon>Mammalia</taxon>
        <taxon>Eutheria</taxon>
        <taxon>Laurasiatheria</taxon>
        <taxon>Chiroptera</taxon>
        <taxon>Yangochiroptera</taxon>
        <taxon>Vespertilionidae</taxon>
        <taxon>Cnephaeus</taxon>
    </lineage>
</organism>
<sequence length="108" mass="11582">MDSATRALETLQEDVVPDGGTMAVPAQLSLTQSSSGTPSCGKCYRQGDQAPRSNTGKIWDLAYPEGKGVLSKGQLFIALCLVHAPRMHCRYSEELERGCSSTNTSPHP</sequence>
<keyword evidence="2" id="KW-1185">Reference proteome</keyword>
<evidence type="ECO:0000313" key="1">
    <source>
        <dbReference type="EMBL" id="KAK1329744.1"/>
    </source>
</evidence>